<evidence type="ECO:0000313" key="1">
    <source>
        <dbReference type="EnsemblPlants" id="AVESA.00010b.r2.2AG0243020.1.CDS"/>
    </source>
</evidence>
<organism evidence="1 2">
    <name type="scientific">Avena sativa</name>
    <name type="common">Oat</name>
    <dbReference type="NCBI Taxonomy" id="4498"/>
    <lineage>
        <taxon>Eukaryota</taxon>
        <taxon>Viridiplantae</taxon>
        <taxon>Streptophyta</taxon>
        <taxon>Embryophyta</taxon>
        <taxon>Tracheophyta</taxon>
        <taxon>Spermatophyta</taxon>
        <taxon>Magnoliopsida</taxon>
        <taxon>Liliopsida</taxon>
        <taxon>Poales</taxon>
        <taxon>Poaceae</taxon>
        <taxon>BOP clade</taxon>
        <taxon>Pooideae</taxon>
        <taxon>Poodae</taxon>
        <taxon>Poeae</taxon>
        <taxon>Poeae Chloroplast Group 1 (Aveneae type)</taxon>
        <taxon>Aveninae</taxon>
        <taxon>Avena</taxon>
    </lineage>
</organism>
<accession>A0ACD5UGG0</accession>
<protein>
    <submittedName>
        <fullName evidence="1">Uncharacterized protein</fullName>
    </submittedName>
</protein>
<reference evidence="1" key="1">
    <citation type="submission" date="2021-05" db="EMBL/GenBank/DDBJ databases">
        <authorList>
            <person name="Scholz U."/>
            <person name="Mascher M."/>
            <person name="Fiebig A."/>
        </authorList>
    </citation>
    <scope>NUCLEOTIDE SEQUENCE [LARGE SCALE GENOMIC DNA]</scope>
</reference>
<dbReference type="Proteomes" id="UP001732700">
    <property type="component" value="Chromosome 2A"/>
</dbReference>
<keyword evidence="2" id="KW-1185">Reference proteome</keyword>
<name>A0ACD5UGG0_AVESA</name>
<evidence type="ECO:0000313" key="2">
    <source>
        <dbReference type="Proteomes" id="UP001732700"/>
    </source>
</evidence>
<proteinExistence type="predicted"/>
<dbReference type="EnsemblPlants" id="AVESA.00010b.r2.2AG0243020.1">
    <property type="protein sequence ID" value="AVESA.00010b.r2.2AG0243020.1.CDS"/>
    <property type="gene ID" value="AVESA.00010b.r2.2AG0243020"/>
</dbReference>
<sequence length="833" mass="91953">MVDRFHMHAPRTDGKRINFASTRSCWTDSQPPLHRTDKYGALRNSTVLLSNNGLKWPDLLSRGMDRPARSASVTTRNLEIRTLANGNPPFSGRNPRFPIPLPIPTKSMEEAPGDSALAPTMASRVSAAHIVVVDVEDDEDAAASTPAALRSRAVAIASATTPSFPDAFSSSPAVPKRRAPESPILIEDDTPPAAKRRPSIAPGSVVPETPQWYVPCSSPRPRAATPDTPDSVLRSSSRFAFDSPDLDISGSAFPRSVDPDIVLETPDFTTLRPTGPSSVQFVPETPQSFVLCSLDPRPRDAATNLPDSVIPHSFNLDLYAADLGIPGPAFPASIDPDIIVLDTPDATTSRPSSAPIINETPQSFVPCSLDPQSRGAVPDMPYSVLPRSFETDFDAAAADLGIPEPTFPSSVDPNLVVAETRLFTSSPFDVAGPSMLPEPSSPITLDCDDLDYFGYKEPLDKLTLPCEDPTLQEEEKNNNAEERKTKQEKRKIIKEGKAKLVEEKKRQREENKLLKEASKAQKAEQKKCAKEKADWESGKHALKSIVAEIDSTIIESGSVGGTLLTRFAEKGLKYRVQVNPIRGSILWKMEVPQIGQDPASVTEVPYILFVLQAEEFCDLISSGSFFDHVHEVQSRYPTFTICYVTNKLMNYINKCERTQYRNPSCSNSWQRPPVEEVFCKLVTHYVRVRSRQCVDEAEVAEHVVGLTSSLANCRFRKPLSWLSVHANGAVIPKNFIDKDLAKKDTWMKALIAIPKVQPRFALAIWKKYDTMRSLLNVYMDPTKTDREKELLLQDLKCEDRVGEESRRVGPVCSKRVYKTLMAQDGGAEADAAE</sequence>
<reference evidence="1" key="2">
    <citation type="submission" date="2025-09" db="UniProtKB">
        <authorList>
            <consortium name="EnsemblPlants"/>
        </authorList>
    </citation>
    <scope>IDENTIFICATION</scope>
</reference>